<proteinExistence type="predicted"/>
<keyword evidence="1" id="KW-0489">Methyltransferase</keyword>
<dbReference type="InterPro" id="IPR029063">
    <property type="entry name" value="SAM-dependent_MTases_sf"/>
</dbReference>
<keyword evidence="1" id="KW-0808">Transferase</keyword>
<dbReference type="Gene3D" id="3.40.50.150">
    <property type="entry name" value="Vaccinia Virus protein VP39"/>
    <property type="match status" value="1"/>
</dbReference>
<sequence>MYSAFPLFNTACDLAHSLWKPLIKEGDTLIDATMGNGHDTLFLAKLLLGFSQGTLHSFDIQEKAVEKTKLLLESTLPSHEGRVHLHLESHDNMECHVKDPVKLIVYNLGYLPGGDKTITTEVDSTLKSIDMGMRMLDKGGVLSITCYPGHEEGLREEQALSQLFQKWPPDHVSVSHFRLLNRRKAPSLIIVQKAI</sequence>
<dbReference type="GO" id="GO:0008168">
    <property type="term" value="F:methyltransferase activity"/>
    <property type="evidence" value="ECO:0007669"/>
    <property type="project" value="UniProtKB-KW"/>
</dbReference>
<accession>A0A0H5DNY3</accession>
<protein>
    <submittedName>
        <fullName evidence="1">Putative rRNA methylase</fullName>
        <ecNumber evidence="1">2.1.1.-</ecNumber>
    </submittedName>
</protein>
<dbReference type="AlphaFoldDB" id="A0A0H5DNY3"/>
<name>A0A0H5DNY3_9BACT</name>
<dbReference type="SUPFAM" id="SSF53335">
    <property type="entry name" value="S-adenosyl-L-methionine-dependent methyltransferases"/>
    <property type="match status" value="1"/>
</dbReference>
<dbReference type="PANTHER" id="PTHR35276">
    <property type="entry name" value="S-ADENOSYL-L-METHIONINE-DEPENDENT METHYLTRANSFERASES SUPERFAMILY PROTEIN"/>
    <property type="match status" value="1"/>
</dbReference>
<reference evidence="2" key="1">
    <citation type="submission" date="2015-06" db="EMBL/GenBank/DDBJ databases">
        <authorList>
            <person name="Bertelli C."/>
        </authorList>
    </citation>
    <scope>NUCLEOTIDE SEQUENCE [LARGE SCALE GENOMIC DNA]</scope>
    <source>
        <strain evidence="2">CRIB-30</strain>
    </source>
</reference>
<dbReference type="GO" id="GO:0032259">
    <property type="term" value="P:methylation"/>
    <property type="evidence" value="ECO:0007669"/>
    <property type="project" value="UniProtKB-KW"/>
</dbReference>
<evidence type="ECO:0000313" key="2">
    <source>
        <dbReference type="Proteomes" id="UP000220251"/>
    </source>
</evidence>
<dbReference type="EC" id="2.1.1.-" evidence="1"/>
<dbReference type="InterPro" id="IPR010719">
    <property type="entry name" value="MnmM_MeTrfase"/>
</dbReference>
<dbReference type="OrthoDB" id="9792989at2"/>
<organism evidence="1 2">
    <name type="scientific">Estrella lausannensis</name>
    <dbReference type="NCBI Taxonomy" id="483423"/>
    <lineage>
        <taxon>Bacteria</taxon>
        <taxon>Pseudomonadati</taxon>
        <taxon>Chlamydiota</taxon>
        <taxon>Chlamydiia</taxon>
        <taxon>Parachlamydiales</taxon>
        <taxon>Candidatus Criblamydiaceae</taxon>
        <taxon>Estrella</taxon>
    </lineage>
</organism>
<dbReference type="PANTHER" id="PTHR35276:SF1">
    <property type="entry name" value="TRNA (MNM(5)S(2)U34)-METHYLTRANSFERASE, CHLOROPLASTIC"/>
    <property type="match status" value="1"/>
</dbReference>
<evidence type="ECO:0000313" key="1">
    <source>
        <dbReference type="EMBL" id="CRX38042.1"/>
    </source>
</evidence>
<dbReference type="Proteomes" id="UP000220251">
    <property type="component" value="Unassembled WGS sequence"/>
</dbReference>
<dbReference type="RefSeq" id="WP_098037897.1">
    <property type="nucleotide sequence ID" value="NZ_CWGJ01000011.1"/>
</dbReference>
<keyword evidence="2" id="KW-1185">Reference proteome</keyword>
<gene>
    <name evidence="1" type="ORF">ELAC_0690</name>
</gene>
<dbReference type="Pfam" id="PF06962">
    <property type="entry name" value="rRNA_methylase"/>
    <property type="match status" value="1"/>
</dbReference>
<dbReference type="EMBL" id="CWGJ01000011">
    <property type="protein sequence ID" value="CRX38042.1"/>
    <property type="molecule type" value="Genomic_DNA"/>
</dbReference>